<dbReference type="Pfam" id="PF04055">
    <property type="entry name" value="Radical_SAM"/>
    <property type="match status" value="1"/>
</dbReference>
<evidence type="ECO:0000313" key="9">
    <source>
        <dbReference type="Proteomes" id="UP001236559"/>
    </source>
</evidence>
<dbReference type="PANTHER" id="PTHR11135:SF1">
    <property type="entry name" value="PROTEIN YHCC"/>
    <property type="match status" value="1"/>
</dbReference>
<protein>
    <submittedName>
        <fullName evidence="8">Radical SAM protein (TIGR01212 family)</fullName>
    </submittedName>
</protein>
<dbReference type="InterPro" id="IPR032432">
    <property type="entry name" value="Radical_SAM_C"/>
</dbReference>
<keyword evidence="2" id="KW-0004">4Fe-4S</keyword>
<keyword evidence="5" id="KW-0408">Iron</keyword>
<dbReference type="PANTHER" id="PTHR11135">
    <property type="entry name" value="HISTONE ACETYLTRANSFERASE-RELATED"/>
    <property type="match status" value="1"/>
</dbReference>
<evidence type="ECO:0000256" key="4">
    <source>
        <dbReference type="ARBA" id="ARBA00022723"/>
    </source>
</evidence>
<evidence type="ECO:0000256" key="1">
    <source>
        <dbReference type="ARBA" id="ARBA00001966"/>
    </source>
</evidence>
<dbReference type="SFLD" id="SFLDS00029">
    <property type="entry name" value="Radical_SAM"/>
    <property type="match status" value="1"/>
</dbReference>
<dbReference type="Gene3D" id="3.80.30.20">
    <property type="entry name" value="tm_1862 like domain"/>
    <property type="match status" value="1"/>
</dbReference>
<keyword evidence="3" id="KW-0949">S-adenosyl-L-methionine</keyword>
<gene>
    <name evidence="8" type="ORF">J2S72_000550</name>
</gene>
<feature type="domain" description="Radical SAM core" evidence="7">
    <location>
        <begin position="14"/>
        <end position="255"/>
    </location>
</feature>
<proteinExistence type="predicted"/>
<dbReference type="InterPro" id="IPR039661">
    <property type="entry name" value="ELP3"/>
</dbReference>
<accession>A0ABU0ATE9</accession>
<keyword evidence="9" id="KW-1185">Reference proteome</keyword>
<dbReference type="InterPro" id="IPR023404">
    <property type="entry name" value="rSAM_horseshoe"/>
</dbReference>
<dbReference type="InterPro" id="IPR058240">
    <property type="entry name" value="rSAM_sf"/>
</dbReference>
<sequence length="302" mass="34959">MKRYLSSDNFFKKTFGKKTIRLSLSSGLSCPNRDGKLSYEGCIFCGKAGSGEFAADKNLSIKKQIKEQIKFLSPKWKTDSYIAYFQNFTNTYADPSYLKKIFDQAIAYDGVKGLAIATRCDCLSPEIIELLKEYDKKTFLFLELGLQSVNENTINFINRGYSQKFFDEKVNILKNEGIRFLTHIIFGLPYENREDFLNTVNYVSKIHPFGVKFHSFYIQKDTKIYKEFLKKPFPLLTKDEYTDIICDALEILPKDIVIHRLTGDPKKDLLLAPKWTLDKAKVLSGIDHELKMRDLPLIKEEK</sequence>
<dbReference type="InterPro" id="IPR006638">
    <property type="entry name" value="Elp3/MiaA/NifB-like_rSAM"/>
</dbReference>
<dbReference type="InterPro" id="IPR007197">
    <property type="entry name" value="rSAM"/>
</dbReference>
<comment type="caution">
    <text evidence="8">The sequence shown here is derived from an EMBL/GenBank/DDBJ whole genome shotgun (WGS) entry which is preliminary data.</text>
</comment>
<name>A0ABU0ATE9_9FIRM</name>
<evidence type="ECO:0000256" key="6">
    <source>
        <dbReference type="ARBA" id="ARBA00023014"/>
    </source>
</evidence>
<evidence type="ECO:0000313" key="8">
    <source>
        <dbReference type="EMBL" id="MDQ0274542.1"/>
    </source>
</evidence>
<comment type="cofactor">
    <cofactor evidence="1">
        <name>[4Fe-4S] cluster</name>
        <dbReference type="ChEBI" id="CHEBI:49883"/>
    </cofactor>
</comment>
<dbReference type="SFLD" id="SFLDG01091">
    <property type="entry name" value="uncharacterized_CHP01210-like"/>
    <property type="match status" value="1"/>
</dbReference>
<organism evidence="8 9">
    <name type="scientific">Peptoniphilus koenoeneniae</name>
    <dbReference type="NCBI Taxonomy" id="507751"/>
    <lineage>
        <taxon>Bacteria</taxon>
        <taxon>Bacillati</taxon>
        <taxon>Bacillota</taxon>
        <taxon>Tissierellia</taxon>
        <taxon>Tissierellales</taxon>
        <taxon>Peptoniphilaceae</taxon>
        <taxon>Peptoniphilus</taxon>
    </lineage>
</organism>
<evidence type="ECO:0000256" key="2">
    <source>
        <dbReference type="ARBA" id="ARBA00022485"/>
    </source>
</evidence>
<dbReference type="RefSeq" id="WP_307494949.1">
    <property type="nucleotide sequence ID" value="NZ_JAUSTN010000002.1"/>
</dbReference>
<dbReference type="Proteomes" id="UP001236559">
    <property type="component" value="Unassembled WGS sequence"/>
</dbReference>
<reference evidence="8 9" key="1">
    <citation type="submission" date="2023-07" db="EMBL/GenBank/DDBJ databases">
        <title>Genomic Encyclopedia of Type Strains, Phase IV (KMG-IV): sequencing the most valuable type-strain genomes for metagenomic binning, comparative biology and taxonomic classification.</title>
        <authorList>
            <person name="Goeker M."/>
        </authorList>
    </citation>
    <scope>NUCLEOTIDE SEQUENCE [LARGE SCALE GENOMIC DNA]</scope>
    <source>
        <strain evidence="8 9">DSM 22616</strain>
    </source>
</reference>
<dbReference type="InterPro" id="IPR005911">
    <property type="entry name" value="YhcC-like"/>
</dbReference>
<dbReference type="SFLD" id="SFLDG01086">
    <property type="entry name" value="elongater_protein-like"/>
    <property type="match status" value="1"/>
</dbReference>
<dbReference type="Pfam" id="PF16199">
    <property type="entry name" value="Radical_SAM_C"/>
    <property type="match status" value="1"/>
</dbReference>
<evidence type="ECO:0000256" key="3">
    <source>
        <dbReference type="ARBA" id="ARBA00022691"/>
    </source>
</evidence>
<dbReference type="NCBIfam" id="TIGR01212">
    <property type="entry name" value="TIGR01212 family radical SAM protein"/>
    <property type="match status" value="1"/>
</dbReference>
<dbReference type="SUPFAM" id="SSF102114">
    <property type="entry name" value="Radical SAM enzymes"/>
    <property type="match status" value="1"/>
</dbReference>
<evidence type="ECO:0000259" key="7">
    <source>
        <dbReference type="PROSITE" id="PS51918"/>
    </source>
</evidence>
<dbReference type="PROSITE" id="PS51918">
    <property type="entry name" value="RADICAL_SAM"/>
    <property type="match status" value="1"/>
</dbReference>
<dbReference type="SMART" id="SM00729">
    <property type="entry name" value="Elp3"/>
    <property type="match status" value="1"/>
</dbReference>
<dbReference type="EMBL" id="JAUSTN010000002">
    <property type="protein sequence ID" value="MDQ0274542.1"/>
    <property type="molecule type" value="Genomic_DNA"/>
</dbReference>
<keyword evidence="4" id="KW-0479">Metal-binding</keyword>
<evidence type="ECO:0000256" key="5">
    <source>
        <dbReference type="ARBA" id="ARBA00023004"/>
    </source>
</evidence>
<keyword evidence="6" id="KW-0411">Iron-sulfur</keyword>